<proteinExistence type="predicted"/>
<organism evidence="1 2">
    <name type="scientific">Citrus sinensis</name>
    <name type="common">Sweet orange</name>
    <name type="synonym">Citrus aurantium var. sinensis</name>
    <dbReference type="NCBI Taxonomy" id="2711"/>
    <lineage>
        <taxon>Eukaryota</taxon>
        <taxon>Viridiplantae</taxon>
        <taxon>Streptophyta</taxon>
        <taxon>Embryophyta</taxon>
        <taxon>Tracheophyta</taxon>
        <taxon>Spermatophyta</taxon>
        <taxon>Magnoliopsida</taxon>
        <taxon>eudicotyledons</taxon>
        <taxon>Gunneridae</taxon>
        <taxon>Pentapetalae</taxon>
        <taxon>rosids</taxon>
        <taxon>malvids</taxon>
        <taxon>Sapindales</taxon>
        <taxon>Rutaceae</taxon>
        <taxon>Aurantioideae</taxon>
        <taxon>Citrus</taxon>
    </lineage>
</organism>
<evidence type="ECO:0000313" key="2">
    <source>
        <dbReference type="Proteomes" id="UP000829398"/>
    </source>
</evidence>
<reference evidence="2" key="1">
    <citation type="journal article" date="2023" name="Hortic. Res.">
        <title>A chromosome-level phased genome enabling allele-level studies in sweet orange: a case study on citrus Huanglongbing tolerance.</title>
        <authorList>
            <person name="Wu B."/>
            <person name="Yu Q."/>
            <person name="Deng Z."/>
            <person name="Duan Y."/>
            <person name="Luo F."/>
            <person name="Gmitter F. Jr."/>
        </authorList>
    </citation>
    <scope>NUCLEOTIDE SEQUENCE [LARGE SCALE GENOMIC DNA]</scope>
    <source>
        <strain evidence="2">cv. Valencia</strain>
    </source>
</reference>
<evidence type="ECO:0000313" key="1">
    <source>
        <dbReference type="EMBL" id="KAH9694307.1"/>
    </source>
</evidence>
<accession>A0ACB8IBB7</accession>
<gene>
    <name evidence="1" type="ORF">KPL71_022378</name>
</gene>
<sequence>MRSNGQPVYNFCVTVDDATMAISHVIRAEEHLPNTLRQALIYKALGFSMPYFAHVSLILAPDRSKLSKRHGATSVGQFREMGYLPQAMVNYLALLGWGDGTENEFFTLKQLVEKFTIERVNKSGAIFDSTKLRWMNGQHLRAIPSNELTKLIGERWKSTGILTESKGPFVDEAIQLLKDGIDLVPDSDKALSNLLSYPLRDTLTSSEGKSIVEDNLSEVAAHLLAAYDGGELLAALEEGHAGWQKWVKGFGKTLKRKGKSLFMPLRVLLTGKLHGPDMGASILLIHKAGTHGIVSPRAEFVTLDERFKMLRQVDWEALKKDQPALESAAATAN</sequence>
<name>A0ACB8IBB7_CITSI</name>
<comment type="caution">
    <text evidence="1">The sequence shown here is derived from an EMBL/GenBank/DDBJ whole genome shotgun (WGS) entry which is preliminary data.</text>
</comment>
<dbReference type="EMBL" id="CM039177">
    <property type="protein sequence ID" value="KAH9694307.1"/>
    <property type="molecule type" value="Genomic_DNA"/>
</dbReference>
<protein>
    <submittedName>
        <fullName evidence="1">Glutamate--tRNA ligase</fullName>
    </submittedName>
</protein>
<keyword evidence="1" id="KW-0436">Ligase</keyword>
<dbReference type="Proteomes" id="UP000829398">
    <property type="component" value="Chromosome 8"/>
</dbReference>
<keyword evidence="2" id="KW-1185">Reference proteome</keyword>